<name>A0A5B8UMX2_9BACT</name>
<dbReference type="AlphaFoldDB" id="A0A5B8UMX2"/>
<dbReference type="KEGG" id="fgg:FSB75_19660"/>
<keyword evidence="1" id="KW-0732">Signal</keyword>
<dbReference type="OrthoDB" id="669562at2"/>
<dbReference type="RefSeq" id="WP_146790960.1">
    <property type="nucleotide sequence ID" value="NZ_BAABIO010000003.1"/>
</dbReference>
<proteinExistence type="predicted"/>
<organism evidence="2 3">
    <name type="scientific">Flavisolibacter ginsenosidimutans</name>
    <dbReference type="NCBI Taxonomy" id="661481"/>
    <lineage>
        <taxon>Bacteria</taxon>
        <taxon>Pseudomonadati</taxon>
        <taxon>Bacteroidota</taxon>
        <taxon>Chitinophagia</taxon>
        <taxon>Chitinophagales</taxon>
        <taxon>Chitinophagaceae</taxon>
        <taxon>Flavisolibacter</taxon>
    </lineage>
</organism>
<evidence type="ECO:0000313" key="3">
    <source>
        <dbReference type="Proteomes" id="UP000321204"/>
    </source>
</evidence>
<sequence>MEKQMKTQTSGIRSSFARLFVAAALTASSFSLVQAQDSPKKTVDADIKYAGIVGDRILFQVTYNNQSGEPFTVEIKDGQGYQFYAAHFKDKSFKKYFAIDKSEIDKASITFVLSAKTGEQKEVFDVNTTAKVQEEVSVVKL</sequence>
<feature type="chain" id="PRO_5022858785" evidence="1">
    <location>
        <begin position="36"/>
        <end position="141"/>
    </location>
</feature>
<protein>
    <submittedName>
        <fullName evidence="2">Uncharacterized protein</fullName>
    </submittedName>
</protein>
<gene>
    <name evidence="2" type="ORF">FSB75_19660</name>
</gene>
<reference evidence="2 3" key="1">
    <citation type="journal article" date="2015" name="Int. J. Syst. Evol. Microbiol.">
        <title>Flavisolibacter ginsenosidimutans sp. nov., with ginsenoside-converting activity isolated from soil used for cultivating ginseng.</title>
        <authorList>
            <person name="Zhao Y."/>
            <person name="Liu Q."/>
            <person name="Kang M.S."/>
            <person name="Jin F."/>
            <person name="Yu H."/>
            <person name="Im W.T."/>
        </authorList>
    </citation>
    <scope>NUCLEOTIDE SEQUENCE [LARGE SCALE GENOMIC DNA]</scope>
    <source>
        <strain evidence="2 3">Gsoil 636</strain>
    </source>
</reference>
<keyword evidence="3" id="KW-1185">Reference proteome</keyword>
<evidence type="ECO:0000313" key="2">
    <source>
        <dbReference type="EMBL" id="QEC58027.1"/>
    </source>
</evidence>
<dbReference type="EMBL" id="CP042433">
    <property type="protein sequence ID" value="QEC58027.1"/>
    <property type="molecule type" value="Genomic_DNA"/>
</dbReference>
<dbReference type="Proteomes" id="UP000321204">
    <property type="component" value="Chromosome"/>
</dbReference>
<feature type="signal peptide" evidence="1">
    <location>
        <begin position="1"/>
        <end position="35"/>
    </location>
</feature>
<accession>A0A5B8UMX2</accession>
<evidence type="ECO:0000256" key="1">
    <source>
        <dbReference type="SAM" id="SignalP"/>
    </source>
</evidence>